<evidence type="ECO:0000256" key="2">
    <source>
        <dbReference type="ARBA" id="ARBA00007639"/>
    </source>
</evidence>
<dbReference type="InterPro" id="IPR025997">
    <property type="entry name" value="SBP_2_dom"/>
</dbReference>
<comment type="subcellular location">
    <subcellularLocation>
        <location evidence="1">Cell envelope</location>
    </subcellularLocation>
</comment>
<dbReference type="KEGG" id="sapp:SAC06_08625"/>
<evidence type="ECO:0000259" key="5">
    <source>
        <dbReference type="Pfam" id="PF13407"/>
    </source>
</evidence>
<accession>A0AAU7V641</accession>
<dbReference type="RefSeq" id="WP_350257901.1">
    <property type="nucleotide sequence ID" value="NZ_CP138335.1"/>
</dbReference>
<evidence type="ECO:0000256" key="3">
    <source>
        <dbReference type="ARBA" id="ARBA00022729"/>
    </source>
</evidence>
<feature type="signal peptide" evidence="4">
    <location>
        <begin position="1"/>
        <end position="22"/>
    </location>
</feature>
<dbReference type="AlphaFoldDB" id="A0AAU7V641"/>
<dbReference type="GO" id="GO:0030246">
    <property type="term" value="F:carbohydrate binding"/>
    <property type="evidence" value="ECO:0007669"/>
    <property type="project" value="UniProtKB-ARBA"/>
</dbReference>
<feature type="chain" id="PRO_5043829212" evidence="4">
    <location>
        <begin position="23"/>
        <end position="331"/>
    </location>
</feature>
<organism evidence="6">
    <name type="scientific">Scrofimicrobium appendicitidis</name>
    <dbReference type="NCBI Taxonomy" id="3079930"/>
    <lineage>
        <taxon>Bacteria</taxon>
        <taxon>Bacillati</taxon>
        <taxon>Actinomycetota</taxon>
        <taxon>Actinomycetes</taxon>
        <taxon>Actinomycetales</taxon>
        <taxon>Actinomycetaceae</taxon>
        <taxon>Scrofimicrobium</taxon>
    </lineage>
</organism>
<feature type="domain" description="Periplasmic binding protein" evidence="5">
    <location>
        <begin position="46"/>
        <end position="302"/>
    </location>
</feature>
<dbReference type="SUPFAM" id="SSF53822">
    <property type="entry name" value="Periplasmic binding protein-like I"/>
    <property type="match status" value="1"/>
</dbReference>
<dbReference type="PANTHER" id="PTHR46847:SF1">
    <property type="entry name" value="D-ALLOSE-BINDING PERIPLASMIC PROTEIN-RELATED"/>
    <property type="match status" value="1"/>
</dbReference>
<name>A0AAU7V641_9ACTO</name>
<evidence type="ECO:0000256" key="1">
    <source>
        <dbReference type="ARBA" id="ARBA00004196"/>
    </source>
</evidence>
<keyword evidence="3 4" id="KW-0732">Signal</keyword>
<sequence>MKKQTLAATAALVLAASLGACSSGSDGAASGESAAPGGDGSASGRIALIAKANSAEYWMRVKEGAMAAGKDLGIEVTFNGPDTESEGDKQLNQLDSAINDAPMAIGFAPQDGAQDGAPRLMDKANEAGIPVIIFDTPLSSSDVPIATVASDNEGMGAEAAEQMAEMIGNKGKVAIIAHGEVGTAAARRDGFKNWLAENAPDVEVVDVQNGESDPAKSRDKAQGILQAHPDLVGFYGTDDDSTIAIADEVASKDMDVKIIGVDSSPDVITLLKEGKINGVIVQNPFGMGYKTVELLYKAAQGEMPAEKNIVSESLWVTQENLEDPEVQQVIG</sequence>
<gene>
    <name evidence="6" type="ORF">SAC06_08625</name>
</gene>
<dbReference type="EMBL" id="CP138335">
    <property type="protein sequence ID" value="XBW07698.1"/>
    <property type="molecule type" value="Genomic_DNA"/>
</dbReference>
<dbReference type="GO" id="GO:0030313">
    <property type="term" value="C:cell envelope"/>
    <property type="evidence" value="ECO:0007669"/>
    <property type="project" value="UniProtKB-SubCell"/>
</dbReference>
<reference evidence="6" key="1">
    <citation type="submission" date="2023-11" db="EMBL/GenBank/DDBJ databases">
        <title>Scrofimicrobium hongkongense sp. nov., isolated from a patient with peritonitis.</title>
        <authorList>
            <person name="Lao H.Y."/>
            <person name="Wong A.Y.P."/>
            <person name="Ng T.L."/>
            <person name="Wong R.Y.L."/>
            <person name="Yau M.C.Y."/>
            <person name="Lam J.Y.W."/>
            <person name="Siu G.K.H."/>
        </authorList>
    </citation>
    <scope>NUCLEOTIDE SEQUENCE</scope>
    <source>
        <strain evidence="6">R131</strain>
    </source>
</reference>
<comment type="similarity">
    <text evidence="2">Belongs to the bacterial solute-binding protein 2 family.</text>
</comment>
<proteinExistence type="inferred from homology"/>
<dbReference type="CDD" id="cd20005">
    <property type="entry name" value="PBP1_ABC_sugar_binding-like"/>
    <property type="match status" value="1"/>
</dbReference>
<evidence type="ECO:0000313" key="6">
    <source>
        <dbReference type="EMBL" id="XBW07698.1"/>
    </source>
</evidence>
<dbReference type="InterPro" id="IPR028082">
    <property type="entry name" value="Peripla_BP_I"/>
</dbReference>
<dbReference type="Pfam" id="PF13407">
    <property type="entry name" value="Peripla_BP_4"/>
    <property type="match status" value="1"/>
</dbReference>
<dbReference type="PANTHER" id="PTHR46847">
    <property type="entry name" value="D-ALLOSE-BINDING PERIPLASMIC PROTEIN-RELATED"/>
    <property type="match status" value="1"/>
</dbReference>
<evidence type="ECO:0000256" key="4">
    <source>
        <dbReference type="SAM" id="SignalP"/>
    </source>
</evidence>
<dbReference type="PROSITE" id="PS51257">
    <property type="entry name" value="PROKAR_LIPOPROTEIN"/>
    <property type="match status" value="1"/>
</dbReference>
<dbReference type="Gene3D" id="3.40.50.2300">
    <property type="match status" value="2"/>
</dbReference>
<protein>
    <submittedName>
        <fullName evidence="6">ABC transporter substrate-binding protein</fullName>
    </submittedName>
</protein>